<proteinExistence type="predicted"/>
<name>A0ABZ0CWM1_9BURK</name>
<dbReference type="InterPro" id="IPR012434">
    <property type="entry name" value="DUF1631"/>
</dbReference>
<evidence type="ECO:0000313" key="3">
    <source>
        <dbReference type="Proteomes" id="UP001303946"/>
    </source>
</evidence>
<feature type="compositionally biased region" description="Gly residues" evidence="1">
    <location>
        <begin position="269"/>
        <end position="310"/>
    </location>
</feature>
<keyword evidence="3" id="KW-1185">Reference proteome</keyword>
<sequence length="904" mass="96896">MNQTDPRAQAAFDAAMHHIKTTTATVADRVSDHLGVLASAATRIFDRDALINTQLDLRRHMSTFVLVFADTLAKRVTRELSPNRETGRSLAETDWQSLSLVDDSEVEEQMHADRIGQAISHGCEWELREIASYTGQLLGIGRAEHERNPLRGEVLGEAMYRAITSVSNDRDCRKILARELAIGMSRVMPQCYADILKDFRARGIQPVGLTVRGVEGPGNEIARDHVISGYDKLRREHDQSTGGGHFSGSAHAHFEDTSTGTPSRSGPATGRGGGAGVGPGLAGLAGSGGPGGAGQGAGFAGGPGQPGAYGGRATPGSAPPPGAGMARGGADGVGRGGVSGRSGPSGAVNPGVQADAEMMALIRRLTFLATRPADLGGPTSPSGLGGTSGFGSARSAGGAVTGGSGYGDLASGLMAANLIRAHRDELRQASTGALDHMVIDVVGSLFDQILSDPRVPPQMARQIARLQLPVLRVALQDNSFFSSRKHPVRRFVNRMASLAAAFEDLDEGTGKQFMARVRELVQEIVQGDFDQIEIYSSKLTALENFVAQQAKAEVEETAKAVSVLDSKESDLRVQQRYMLQLRTALGPLSLPDYLRDFLAQVWSQTIALATRREGAQSETVQRLKRAGRDLVMSVQPKGSPALRKKFLMQLPPLMKDLNEGMKLVGWPEAAQKDFFGKLLPAHADSLKAPPLTELDYNLLAKQVEGVFNTPVPEPDALLRDVPISSTAGASSSAVAALEPHFSDTEAQQIGLVDETAVDWSKEVDIDLTAVEPEPEPVNSSPDTQPVDLNLDLAAQLDINLDTTAEPAEPTQGVQLMDHVKLGFAYRMHLNDQWQKVRLSYVSPGRAFFVFTRGKRHTETVSLTARMLSRMCETGRFKAFESSYLIERATARARKQLAALTANSK</sequence>
<accession>A0ABZ0CWM1</accession>
<dbReference type="RefSeq" id="WP_316700016.1">
    <property type="nucleotide sequence ID" value="NZ_CP136336.1"/>
</dbReference>
<feature type="compositionally biased region" description="Gly residues" evidence="1">
    <location>
        <begin position="325"/>
        <end position="340"/>
    </location>
</feature>
<dbReference type="Proteomes" id="UP001303946">
    <property type="component" value="Chromosome"/>
</dbReference>
<organism evidence="2 3">
    <name type="scientific">Piscinibacter gummiphilus</name>
    <dbReference type="NCBI Taxonomy" id="946333"/>
    <lineage>
        <taxon>Bacteria</taxon>
        <taxon>Pseudomonadati</taxon>
        <taxon>Pseudomonadota</taxon>
        <taxon>Betaproteobacteria</taxon>
        <taxon>Burkholderiales</taxon>
        <taxon>Sphaerotilaceae</taxon>
        <taxon>Piscinibacter</taxon>
    </lineage>
</organism>
<feature type="region of interest" description="Disordered" evidence="1">
    <location>
        <begin position="235"/>
        <end position="351"/>
    </location>
</feature>
<protein>
    <submittedName>
        <fullName evidence="2">DUF1631 family protein</fullName>
    </submittedName>
</protein>
<dbReference type="EMBL" id="CP136336">
    <property type="protein sequence ID" value="WOB07347.1"/>
    <property type="molecule type" value="Genomic_DNA"/>
</dbReference>
<evidence type="ECO:0000256" key="1">
    <source>
        <dbReference type="SAM" id="MobiDB-lite"/>
    </source>
</evidence>
<feature type="region of interest" description="Disordered" evidence="1">
    <location>
        <begin position="373"/>
        <end position="395"/>
    </location>
</feature>
<evidence type="ECO:0000313" key="2">
    <source>
        <dbReference type="EMBL" id="WOB07347.1"/>
    </source>
</evidence>
<gene>
    <name evidence="2" type="ORF">RXV79_20815</name>
</gene>
<reference evidence="2 3" key="1">
    <citation type="submission" date="2023-10" db="EMBL/GenBank/DDBJ databases">
        <title>Bacteria for the degradation of biodegradable plastic PBAT(Polybutylene adipate terephthalate).</title>
        <authorList>
            <person name="Weon H.-Y."/>
            <person name="Yeon J."/>
        </authorList>
    </citation>
    <scope>NUCLEOTIDE SEQUENCE [LARGE SCALE GENOMIC DNA]</scope>
    <source>
        <strain evidence="2 3">SBD 7-3</strain>
    </source>
</reference>
<dbReference type="Pfam" id="PF07793">
    <property type="entry name" value="DUF1631"/>
    <property type="match status" value="2"/>
</dbReference>